<dbReference type="Proteomes" id="UP000325313">
    <property type="component" value="Unassembled WGS sequence"/>
</dbReference>
<comment type="caution">
    <text evidence="1">The sequence shown here is derived from an EMBL/GenBank/DDBJ whole genome shotgun (WGS) entry which is preliminary data.</text>
</comment>
<name>A0A5B0M988_PUCGR</name>
<protein>
    <submittedName>
        <fullName evidence="1">Uncharacterized protein</fullName>
    </submittedName>
</protein>
<evidence type="ECO:0000313" key="2">
    <source>
        <dbReference type="Proteomes" id="UP000325313"/>
    </source>
</evidence>
<dbReference type="AlphaFoldDB" id="A0A5B0M988"/>
<dbReference type="EMBL" id="VDEP01000476">
    <property type="protein sequence ID" value="KAA1072849.1"/>
    <property type="molecule type" value="Genomic_DNA"/>
</dbReference>
<organism evidence="1 2">
    <name type="scientific">Puccinia graminis f. sp. tritici</name>
    <dbReference type="NCBI Taxonomy" id="56615"/>
    <lineage>
        <taxon>Eukaryota</taxon>
        <taxon>Fungi</taxon>
        <taxon>Dikarya</taxon>
        <taxon>Basidiomycota</taxon>
        <taxon>Pucciniomycotina</taxon>
        <taxon>Pucciniomycetes</taxon>
        <taxon>Pucciniales</taxon>
        <taxon>Pucciniaceae</taxon>
        <taxon>Puccinia</taxon>
    </lineage>
</organism>
<reference evidence="1 2" key="1">
    <citation type="submission" date="2019-05" db="EMBL/GenBank/DDBJ databases">
        <title>Emergence of the Ug99 lineage of the wheat stem rust pathogen through somatic hybridization.</title>
        <authorList>
            <person name="Li F."/>
            <person name="Upadhyaya N.M."/>
            <person name="Sperschneider J."/>
            <person name="Matny O."/>
            <person name="Nguyen-Phuc H."/>
            <person name="Mago R."/>
            <person name="Raley C."/>
            <person name="Miller M.E."/>
            <person name="Silverstein K.A.T."/>
            <person name="Henningsen E."/>
            <person name="Hirsch C.D."/>
            <person name="Visser B."/>
            <person name="Pretorius Z.A."/>
            <person name="Steffenson B.J."/>
            <person name="Schwessinger B."/>
            <person name="Dodds P.N."/>
            <person name="Figueroa M."/>
        </authorList>
    </citation>
    <scope>NUCLEOTIDE SEQUENCE [LARGE SCALE GENOMIC DNA]</scope>
    <source>
        <strain evidence="1 2">Ug99</strain>
    </source>
</reference>
<sequence length="168" mass="18884">MRLGLKAACFSVQKVQEELGTSSSALLFPSHPIAGWILNCDWSYEDFKARLLYDVFIPFNCIHEFTAAFWPLVEKGIHPFYPLFNIHQYERSGIPVFSKYQALIVHCRRFALNGSSAISGAQFLLDSNPPCRLKSIDLFLMPPRGGYCDFPSLAFHDQRIASGSSAGM</sequence>
<evidence type="ECO:0000313" key="1">
    <source>
        <dbReference type="EMBL" id="KAA1072849.1"/>
    </source>
</evidence>
<accession>A0A5B0M988</accession>
<gene>
    <name evidence="1" type="ORF">PGTUg99_019823</name>
</gene>
<proteinExistence type="predicted"/>